<dbReference type="PROSITE" id="PS50801">
    <property type="entry name" value="STAS"/>
    <property type="match status" value="1"/>
</dbReference>
<dbReference type="Gene3D" id="3.30.750.24">
    <property type="entry name" value="STAS domain"/>
    <property type="match status" value="1"/>
</dbReference>
<comment type="caution">
    <text evidence="9">The sequence shown here is derived from an EMBL/GenBank/DDBJ whole genome shotgun (WGS) entry which is preliminary data.</text>
</comment>
<dbReference type="PANTHER" id="PTHR12544:SF29">
    <property type="entry name" value="GLUTAMINASE"/>
    <property type="match status" value="1"/>
</dbReference>
<reference evidence="9 10" key="1">
    <citation type="submission" date="2017-05" db="EMBL/GenBank/DDBJ databases">
        <title>Biotechnological potential of actinobacteria isolated from South African environments.</title>
        <authorList>
            <person name="Le Roes-Hill M."/>
            <person name="Prins A."/>
            <person name="Durrell K.A."/>
        </authorList>
    </citation>
    <scope>NUCLEOTIDE SEQUENCE [LARGE SCALE GENOMIC DNA]</scope>
    <source>
        <strain evidence="9">BS2</strain>
    </source>
</reference>
<dbReference type="EMBL" id="NGFO01000015">
    <property type="protein sequence ID" value="OUC78086.1"/>
    <property type="molecule type" value="Genomic_DNA"/>
</dbReference>
<dbReference type="HAMAP" id="MF_00313">
    <property type="entry name" value="Glutaminase"/>
    <property type="match status" value="1"/>
</dbReference>
<organism evidence="9 10">
    <name type="scientific">Gordonia lacunae</name>
    <dbReference type="NCBI Taxonomy" id="417102"/>
    <lineage>
        <taxon>Bacteria</taxon>
        <taxon>Bacillati</taxon>
        <taxon>Actinomycetota</taxon>
        <taxon>Actinomycetes</taxon>
        <taxon>Mycobacteriales</taxon>
        <taxon>Gordoniaceae</taxon>
        <taxon>Gordonia</taxon>
    </lineage>
</organism>
<evidence type="ECO:0000256" key="4">
    <source>
        <dbReference type="ARBA" id="ARBA00022801"/>
    </source>
</evidence>
<dbReference type="GO" id="GO:0006537">
    <property type="term" value="P:glutamate biosynthetic process"/>
    <property type="evidence" value="ECO:0007669"/>
    <property type="project" value="TreeGrafter"/>
</dbReference>
<dbReference type="STRING" id="417102.CA982_14055"/>
<dbReference type="FunFam" id="3.40.710.10:FF:000005">
    <property type="entry name" value="Glutaminase"/>
    <property type="match status" value="1"/>
</dbReference>
<proteinExistence type="inferred from homology"/>
<dbReference type="RefSeq" id="WP_086535938.1">
    <property type="nucleotide sequence ID" value="NZ_NGFO01000015.1"/>
</dbReference>
<evidence type="ECO:0000313" key="10">
    <source>
        <dbReference type="Proteomes" id="UP000194632"/>
    </source>
</evidence>
<feature type="binding site" evidence="7">
    <location>
        <position position="160"/>
    </location>
    <ligand>
        <name>substrate</name>
    </ligand>
</feature>
<evidence type="ECO:0000259" key="8">
    <source>
        <dbReference type="PROSITE" id="PS50801"/>
    </source>
</evidence>
<sequence>MKSPVEDYLAEVLASVREDRSGAVADYIPELATAPADRLGIALCTPDGRVYAAGDADTTFTIQSISKPFAYAAALIDRGPEVVRRSVGVEPSGEAFNELSLEKESRRPKNPMINAGAITTHQLLVSADAGGDERVHRVQAFFSQLANRELVIDEDVCASELSSADRNLALAHMLRNYGIIDVEPHRAVVGYIRQCSVSVSVRDLAVMCATLANAGRHPQTGETVMDAAVARQTMAVMAAAGMYDSAGEWFTTVGIPAKSGVAGGLIGALPGQCGIAVFSPRLDPHGNSVRGTRVFARLSDDMGMHLMGVEPSGASVLRDVDATDAETILILRGPVQFSGAEVILRVMETTPADRGVLLDLSRVDRFTDVGRRMVLEGLRRVRLEGRSTAIHDPDNTLPDPDLGDGSFAEIRRSVHP</sequence>
<dbReference type="Pfam" id="PF04960">
    <property type="entry name" value="Glutaminase"/>
    <property type="match status" value="1"/>
</dbReference>
<dbReference type="InterPro" id="IPR015868">
    <property type="entry name" value="Glutaminase"/>
</dbReference>
<evidence type="ECO:0000256" key="5">
    <source>
        <dbReference type="ARBA" id="ARBA00049534"/>
    </source>
</evidence>
<feature type="domain" description="STAS" evidence="8">
    <location>
        <begin position="316"/>
        <end position="390"/>
    </location>
</feature>
<dbReference type="GO" id="GO:0004359">
    <property type="term" value="F:glutaminase activity"/>
    <property type="evidence" value="ECO:0007669"/>
    <property type="project" value="UniProtKB-UniRule"/>
</dbReference>
<feature type="binding site" evidence="7">
    <location>
        <position position="167"/>
    </location>
    <ligand>
        <name>substrate</name>
    </ligand>
</feature>
<name>A0A243QB75_9ACTN</name>
<evidence type="ECO:0000256" key="2">
    <source>
        <dbReference type="ARBA" id="ARBA00011881"/>
    </source>
</evidence>
<feature type="binding site" evidence="7">
    <location>
        <position position="64"/>
    </location>
    <ligand>
        <name>substrate</name>
    </ligand>
</feature>
<evidence type="ECO:0000256" key="3">
    <source>
        <dbReference type="ARBA" id="ARBA00012918"/>
    </source>
</evidence>
<dbReference type="InterPro" id="IPR002645">
    <property type="entry name" value="STAS_dom"/>
</dbReference>
<accession>A0A243QB75</accession>
<dbReference type="PANTHER" id="PTHR12544">
    <property type="entry name" value="GLUTAMINASE"/>
    <property type="match status" value="1"/>
</dbReference>
<feature type="binding site" evidence="7">
    <location>
        <position position="243"/>
    </location>
    <ligand>
        <name>substrate</name>
    </ligand>
</feature>
<feature type="binding site" evidence="7">
    <location>
        <position position="261"/>
    </location>
    <ligand>
        <name>substrate</name>
    </ligand>
</feature>
<keyword evidence="4 7" id="KW-0378">Hydrolase</keyword>
<dbReference type="NCBIfam" id="TIGR03814">
    <property type="entry name" value="Gln_ase"/>
    <property type="match status" value="1"/>
</dbReference>
<feature type="binding site" evidence="7">
    <location>
        <position position="191"/>
    </location>
    <ligand>
        <name>substrate</name>
    </ligand>
</feature>
<dbReference type="NCBIfam" id="NF002134">
    <property type="entry name" value="PRK00971.1-4"/>
    <property type="match status" value="1"/>
</dbReference>
<dbReference type="SUPFAM" id="SSF52091">
    <property type="entry name" value="SpoIIaa-like"/>
    <property type="match status" value="1"/>
</dbReference>
<comment type="similarity">
    <text evidence="1 7">Belongs to the glutaminase family.</text>
</comment>
<dbReference type="OrthoDB" id="9788822at2"/>
<dbReference type="SUPFAM" id="SSF56601">
    <property type="entry name" value="beta-lactamase/transpeptidase-like"/>
    <property type="match status" value="1"/>
</dbReference>
<comment type="subunit">
    <text evidence="2 7">Homotetramer.</text>
</comment>
<comment type="catalytic activity">
    <reaction evidence="5 7">
        <text>L-glutamine + H2O = L-glutamate + NH4(+)</text>
        <dbReference type="Rhea" id="RHEA:15889"/>
        <dbReference type="ChEBI" id="CHEBI:15377"/>
        <dbReference type="ChEBI" id="CHEBI:28938"/>
        <dbReference type="ChEBI" id="CHEBI:29985"/>
        <dbReference type="ChEBI" id="CHEBI:58359"/>
        <dbReference type="EC" id="3.5.1.2"/>
    </reaction>
</comment>
<dbReference type="EC" id="3.5.1.2" evidence="3 7"/>
<dbReference type="InterPro" id="IPR012338">
    <property type="entry name" value="Beta-lactam/transpept-like"/>
</dbReference>
<dbReference type="Gene3D" id="3.40.710.10">
    <property type="entry name" value="DD-peptidase/beta-lactamase superfamily"/>
    <property type="match status" value="1"/>
</dbReference>
<gene>
    <name evidence="7" type="primary">glsA</name>
    <name evidence="9" type="ORF">CA982_14055</name>
</gene>
<protein>
    <recommendedName>
        <fullName evidence="6 7">Glutaminase</fullName>
        <ecNumber evidence="3 7">3.5.1.2</ecNumber>
    </recommendedName>
</protein>
<evidence type="ECO:0000256" key="1">
    <source>
        <dbReference type="ARBA" id="ARBA00011076"/>
    </source>
</evidence>
<evidence type="ECO:0000256" key="6">
    <source>
        <dbReference type="ARBA" id="ARBA00070405"/>
    </source>
</evidence>
<evidence type="ECO:0000313" key="9">
    <source>
        <dbReference type="EMBL" id="OUC78086.1"/>
    </source>
</evidence>
<evidence type="ECO:0000256" key="7">
    <source>
        <dbReference type="HAMAP-Rule" id="MF_00313"/>
    </source>
</evidence>
<dbReference type="Proteomes" id="UP000194632">
    <property type="component" value="Unassembled WGS sequence"/>
</dbReference>
<keyword evidence="10" id="KW-1185">Reference proteome</keyword>
<dbReference type="InterPro" id="IPR036513">
    <property type="entry name" value="STAS_dom_sf"/>
</dbReference>
<keyword evidence="7" id="KW-0007">Acetylation</keyword>
<dbReference type="AlphaFoldDB" id="A0A243QB75"/>
<dbReference type="GO" id="GO:0006543">
    <property type="term" value="P:L-glutamine catabolic process"/>
    <property type="evidence" value="ECO:0007669"/>
    <property type="project" value="TreeGrafter"/>
</dbReference>
<feature type="binding site" evidence="7">
    <location>
        <position position="114"/>
    </location>
    <ligand>
        <name>substrate</name>
    </ligand>
</feature>